<feature type="domain" description="Histidine kinase/HSP90-like ATPase" evidence="7">
    <location>
        <begin position="307"/>
        <end position="401"/>
    </location>
</feature>
<dbReference type="Gene3D" id="3.30.565.10">
    <property type="entry name" value="Histidine kinase-like ATPase, C-terminal domain"/>
    <property type="match status" value="1"/>
</dbReference>
<dbReference type="SUPFAM" id="SSF55874">
    <property type="entry name" value="ATPase domain of HSP90 chaperone/DNA topoisomerase II/histidine kinase"/>
    <property type="match status" value="1"/>
</dbReference>
<dbReference type="Pfam" id="PF07730">
    <property type="entry name" value="HisKA_3"/>
    <property type="match status" value="1"/>
</dbReference>
<keyword evidence="6" id="KW-0812">Transmembrane</keyword>
<reference evidence="8 9" key="1">
    <citation type="submission" date="2016-03" db="EMBL/GenBank/DDBJ databases">
        <authorList>
            <person name="Sant'Anna F.H."/>
            <person name="Ambrosini A."/>
            <person name="Souza R."/>
            <person name="Bach E."/>
            <person name="Fernandes G."/>
            <person name="Balsanelli E."/>
            <person name="Baura V.A."/>
            <person name="Souza E.M."/>
            <person name="Passaglia L."/>
        </authorList>
    </citation>
    <scope>NUCLEOTIDE SEQUENCE [LARGE SCALE GENOMIC DNA]</scope>
    <source>
        <strain evidence="8 9">P26E</strain>
    </source>
</reference>
<comment type="caution">
    <text evidence="8">The sequence shown here is derived from an EMBL/GenBank/DDBJ whole genome shotgun (WGS) entry which is preliminary data.</text>
</comment>
<dbReference type="SMART" id="SM00387">
    <property type="entry name" value="HATPase_c"/>
    <property type="match status" value="1"/>
</dbReference>
<dbReference type="InterPro" id="IPR036890">
    <property type="entry name" value="HATPase_C_sf"/>
</dbReference>
<keyword evidence="9" id="KW-1185">Reference proteome</keyword>
<evidence type="ECO:0000256" key="1">
    <source>
        <dbReference type="ARBA" id="ARBA00000085"/>
    </source>
</evidence>
<dbReference type="InterPro" id="IPR011712">
    <property type="entry name" value="Sig_transdc_His_kin_sub3_dim/P"/>
</dbReference>
<keyword evidence="3" id="KW-0808">Transferase</keyword>
<evidence type="ECO:0000256" key="2">
    <source>
        <dbReference type="ARBA" id="ARBA00012438"/>
    </source>
</evidence>
<keyword evidence="4 8" id="KW-0418">Kinase</keyword>
<feature type="transmembrane region" description="Helical" evidence="6">
    <location>
        <begin position="149"/>
        <end position="171"/>
    </location>
</feature>
<keyword evidence="6" id="KW-1133">Transmembrane helix</keyword>
<dbReference type="GO" id="GO:0016301">
    <property type="term" value="F:kinase activity"/>
    <property type="evidence" value="ECO:0007669"/>
    <property type="project" value="UniProtKB-KW"/>
</dbReference>
<name>A0ABX3ES62_9BACL</name>
<feature type="transmembrane region" description="Helical" evidence="6">
    <location>
        <begin position="48"/>
        <end position="66"/>
    </location>
</feature>
<dbReference type="InterPro" id="IPR003594">
    <property type="entry name" value="HATPase_dom"/>
</dbReference>
<evidence type="ECO:0000256" key="3">
    <source>
        <dbReference type="ARBA" id="ARBA00022679"/>
    </source>
</evidence>
<dbReference type="CDD" id="cd16917">
    <property type="entry name" value="HATPase_UhpB-NarQ-NarX-like"/>
    <property type="match status" value="1"/>
</dbReference>
<dbReference type="EC" id="2.7.13.3" evidence="2"/>
<dbReference type="Proteomes" id="UP000186058">
    <property type="component" value="Unassembled WGS sequence"/>
</dbReference>
<accession>A0ABX3ES62</accession>
<evidence type="ECO:0000313" key="9">
    <source>
        <dbReference type="Proteomes" id="UP000186058"/>
    </source>
</evidence>
<evidence type="ECO:0000256" key="6">
    <source>
        <dbReference type="SAM" id="Phobius"/>
    </source>
</evidence>
<dbReference type="Gene3D" id="1.20.5.1930">
    <property type="match status" value="1"/>
</dbReference>
<evidence type="ECO:0000256" key="5">
    <source>
        <dbReference type="ARBA" id="ARBA00023012"/>
    </source>
</evidence>
<feature type="transmembrane region" description="Helical" evidence="6">
    <location>
        <begin position="78"/>
        <end position="96"/>
    </location>
</feature>
<organism evidence="8 9">
    <name type="scientific">Paenibacillus helianthi</name>
    <dbReference type="NCBI Taxonomy" id="1349432"/>
    <lineage>
        <taxon>Bacteria</taxon>
        <taxon>Bacillati</taxon>
        <taxon>Bacillota</taxon>
        <taxon>Bacilli</taxon>
        <taxon>Bacillales</taxon>
        <taxon>Paenibacillaceae</taxon>
        <taxon>Paenibacillus</taxon>
    </lineage>
</organism>
<protein>
    <recommendedName>
        <fullName evidence="2">histidine kinase</fullName>
        <ecNumber evidence="2">2.7.13.3</ecNumber>
    </recommendedName>
</protein>
<feature type="transmembrane region" description="Helical" evidence="6">
    <location>
        <begin position="21"/>
        <end position="42"/>
    </location>
</feature>
<sequence length="405" mass="46557">MKSMRTFLNESTIQYENSDEMLVSRIPILLWIQMVYVATMILQNVKELLILPDIFFTMTYVLHALLHWNSFRLTRSRSWLYFLIQGLLILTCALLLPEGSPAVLIGLLPILIGQSVGLYYHKRKITFVFLFCVFIFCYAQLYLGKMPDLLLLIPLFLLMLIIVIAYALLFFEQVHARLRTQNFLKDLEKAHRKVEELTLANERQRMARDLHDTLAQGVAAFVMQLDAADEFISQGNIRRSQEIIQQSMSQARSLLADARRAIDNLRMKSSSDLDFRESLTDEIQRFFQATGINVYPKIQMVSQMSRMLMEHSLYIVSESLTNVAKHAKADKVWVTVTERNNRIEIEVKDNGTGFDTSQIGKQAGHYGLLGLYERVRLIGGQLQITSTSRGTRIIIEASIHKGDKL</sequence>
<feature type="transmembrane region" description="Helical" evidence="6">
    <location>
        <begin position="102"/>
        <end position="120"/>
    </location>
</feature>
<keyword evidence="5" id="KW-0902">Two-component regulatory system</keyword>
<keyword evidence="6" id="KW-0472">Membrane</keyword>
<dbReference type="EMBL" id="LVWI01000003">
    <property type="protein sequence ID" value="OKP90467.1"/>
    <property type="molecule type" value="Genomic_DNA"/>
</dbReference>
<comment type="catalytic activity">
    <reaction evidence="1">
        <text>ATP + protein L-histidine = ADP + protein N-phospho-L-histidine.</text>
        <dbReference type="EC" id="2.7.13.3"/>
    </reaction>
</comment>
<evidence type="ECO:0000313" key="8">
    <source>
        <dbReference type="EMBL" id="OKP90467.1"/>
    </source>
</evidence>
<dbReference type="InterPro" id="IPR050482">
    <property type="entry name" value="Sensor_HK_TwoCompSys"/>
</dbReference>
<evidence type="ECO:0000259" key="7">
    <source>
        <dbReference type="SMART" id="SM00387"/>
    </source>
</evidence>
<feature type="transmembrane region" description="Helical" evidence="6">
    <location>
        <begin position="127"/>
        <end position="143"/>
    </location>
</feature>
<dbReference type="Pfam" id="PF02518">
    <property type="entry name" value="HATPase_c"/>
    <property type="match status" value="1"/>
</dbReference>
<gene>
    <name evidence="8" type="ORF">A3844_05400</name>
</gene>
<dbReference type="PANTHER" id="PTHR24421:SF55">
    <property type="entry name" value="SENSOR HISTIDINE KINASE YDFH"/>
    <property type="match status" value="1"/>
</dbReference>
<proteinExistence type="predicted"/>
<evidence type="ECO:0000256" key="4">
    <source>
        <dbReference type="ARBA" id="ARBA00022777"/>
    </source>
</evidence>
<dbReference type="PANTHER" id="PTHR24421">
    <property type="entry name" value="NITRATE/NITRITE SENSOR PROTEIN NARX-RELATED"/>
    <property type="match status" value="1"/>
</dbReference>